<evidence type="ECO:0000313" key="1">
    <source>
        <dbReference type="EMBL" id="EMP39307.1"/>
    </source>
</evidence>
<keyword evidence="2" id="KW-1185">Reference proteome</keyword>
<reference evidence="2" key="1">
    <citation type="journal article" date="2013" name="Nat. Genet.">
        <title>The draft genomes of soft-shell turtle and green sea turtle yield insights into the development and evolution of the turtle-specific body plan.</title>
        <authorList>
            <person name="Wang Z."/>
            <person name="Pascual-Anaya J."/>
            <person name="Zadissa A."/>
            <person name="Li W."/>
            <person name="Niimura Y."/>
            <person name="Huang Z."/>
            <person name="Li C."/>
            <person name="White S."/>
            <person name="Xiong Z."/>
            <person name="Fang D."/>
            <person name="Wang B."/>
            <person name="Ming Y."/>
            <person name="Chen Y."/>
            <person name="Zheng Y."/>
            <person name="Kuraku S."/>
            <person name="Pignatelli M."/>
            <person name="Herrero J."/>
            <person name="Beal K."/>
            <person name="Nozawa M."/>
            <person name="Li Q."/>
            <person name="Wang J."/>
            <person name="Zhang H."/>
            <person name="Yu L."/>
            <person name="Shigenobu S."/>
            <person name="Wang J."/>
            <person name="Liu J."/>
            <person name="Flicek P."/>
            <person name="Searle S."/>
            <person name="Wang J."/>
            <person name="Kuratani S."/>
            <person name="Yin Y."/>
            <person name="Aken B."/>
            <person name="Zhang G."/>
            <person name="Irie N."/>
        </authorList>
    </citation>
    <scope>NUCLEOTIDE SEQUENCE [LARGE SCALE GENOMIC DNA]</scope>
</reference>
<gene>
    <name evidence="1" type="ORF">UY3_03480</name>
</gene>
<evidence type="ECO:0000313" key="2">
    <source>
        <dbReference type="Proteomes" id="UP000031443"/>
    </source>
</evidence>
<organism evidence="1 2">
    <name type="scientific">Chelonia mydas</name>
    <name type="common">Green sea-turtle</name>
    <name type="synonym">Chelonia agassizi</name>
    <dbReference type="NCBI Taxonomy" id="8469"/>
    <lineage>
        <taxon>Eukaryota</taxon>
        <taxon>Metazoa</taxon>
        <taxon>Chordata</taxon>
        <taxon>Craniata</taxon>
        <taxon>Vertebrata</taxon>
        <taxon>Euteleostomi</taxon>
        <taxon>Archelosauria</taxon>
        <taxon>Testudinata</taxon>
        <taxon>Testudines</taxon>
        <taxon>Cryptodira</taxon>
        <taxon>Durocryptodira</taxon>
        <taxon>Americhelydia</taxon>
        <taxon>Chelonioidea</taxon>
        <taxon>Cheloniidae</taxon>
        <taxon>Chelonia</taxon>
    </lineage>
</organism>
<dbReference type="Proteomes" id="UP000031443">
    <property type="component" value="Unassembled WGS sequence"/>
</dbReference>
<name>M7CER4_CHEMY</name>
<dbReference type="EMBL" id="KB517139">
    <property type="protein sequence ID" value="EMP39307.1"/>
    <property type="molecule type" value="Genomic_DNA"/>
</dbReference>
<dbReference type="AlphaFoldDB" id="M7CER4"/>
<accession>M7CER4</accession>
<sequence length="69" mass="7325">MPRQDGPFLERLERCEGLGGMTLQGLAPKDSLYDLVCLFNGSRDPLLQSEGSLPCGISIAQFALTSGPG</sequence>
<protein>
    <submittedName>
        <fullName evidence="1">Uncharacterized protein</fullName>
    </submittedName>
</protein>
<proteinExistence type="predicted"/>